<dbReference type="GO" id="GO:0004089">
    <property type="term" value="F:carbonate dehydratase activity"/>
    <property type="evidence" value="ECO:0007669"/>
    <property type="project" value="InterPro"/>
</dbReference>
<dbReference type="SUPFAM" id="SSF53056">
    <property type="entry name" value="beta-carbonic anhydrase, cab"/>
    <property type="match status" value="1"/>
</dbReference>
<evidence type="ECO:0000313" key="2">
    <source>
        <dbReference type="Proteomes" id="UP000178065"/>
    </source>
</evidence>
<dbReference type="Pfam" id="PF20393">
    <property type="entry name" value="Pro_CA_2"/>
    <property type="match status" value="1"/>
</dbReference>
<accession>A0A1G2QZ82</accession>
<gene>
    <name evidence="1" type="ORF">A2672_02600</name>
</gene>
<dbReference type="AlphaFoldDB" id="A0A1G2QZ82"/>
<comment type="caution">
    <text evidence="1">The sequence shown here is derived from an EMBL/GenBank/DDBJ whole genome shotgun (WGS) entry which is preliminary data.</text>
</comment>
<dbReference type="GO" id="GO:0008270">
    <property type="term" value="F:zinc ion binding"/>
    <property type="evidence" value="ECO:0007669"/>
    <property type="project" value="InterPro"/>
</dbReference>
<dbReference type="EMBL" id="MHTT01000010">
    <property type="protein sequence ID" value="OHA65833.1"/>
    <property type="molecule type" value="Genomic_DNA"/>
</dbReference>
<dbReference type="STRING" id="1802448.A2672_02600"/>
<sequence length="138" mass="15615">MAPEEPSSHSCQAVVLHCIDFRFKKELDTYLNQRFPKGYDLISLAGSCMGLLSDEDHRKLLLEQFQISSRLHHPKTIALVQHEDCGAYGGSGAFRTPEEELEHQGQELQKASVLLKEHFSQHQIETYFIGLSGELVSM</sequence>
<name>A0A1G2QZ82_9BACT</name>
<evidence type="ECO:0008006" key="3">
    <source>
        <dbReference type="Google" id="ProtNLM"/>
    </source>
</evidence>
<evidence type="ECO:0000313" key="1">
    <source>
        <dbReference type="EMBL" id="OHA65833.1"/>
    </source>
</evidence>
<dbReference type="InterPro" id="IPR046871">
    <property type="entry name" value="Pro_CA_2"/>
</dbReference>
<organism evidence="1 2">
    <name type="scientific">Candidatus Wildermuthbacteria bacterium RIFCSPHIGHO2_01_FULL_49_22b</name>
    <dbReference type="NCBI Taxonomy" id="1802448"/>
    <lineage>
        <taxon>Bacteria</taxon>
        <taxon>Candidatus Wildermuthiibacteriota</taxon>
    </lineage>
</organism>
<reference evidence="1 2" key="1">
    <citation type="journal article" date="2016" name="Nat. Commun.">
        <title>Thousands of microbial genomes shed light on interconnected biogeochemical processes in an aquifer system.</title>
        <authorList>
            <person name="Anantharaman K."/>
            <person name="Brown C.T."/>
            <person name="Hug L.A."/>
            <person name="Sharon I."/>
            <person name="Castelle C.J."/>
            <person name="Probst A.J."/>
            <person name="Thomas B.C."/>
            <person name="Singh A."/>
            <person name="Wilkins M.J."/>
            <person name="Karaoz U."/>
            <person name="Brodie E.L."/>
            <person name="Williams K.H."/>
            <person name="Hubbard S.S."/>
            <person name="Banfield J.F."/>
        </authorList>
    </citation>
    <scope>NUCLEOTIDE SEQUENCE [LARGE SCALE GENOMIC DNA]</scope>
</reference>
<protein>
    <recommendedName>
        <fullName evidence="3">Carbonic anhydrase</fullName>
    </recommendedName>
</protein>
<dbReference type="Proteomes" id="UP000178065">
    <property type="component" value="Unassembled WGS sequence"/>
</dbReference>
<proteinExistence type="predicted"/>
<dbReference type="InterPro" id="IPR036874">
    <property type="entry name" value="Carbonic_anhydrase_sf"/>
</dbReference>
<dbReference type="Gene3D" id="3.40.1050.10">
    <property type="entry name" value="Carbonic anhydrase"/>
    <property type="match status" value="1"/>
</dbReference>